<keyword evidence="2" id="KW-1185">Reference proteome</keyword>
<sequence length="1791" mass="200151">MAEVSTTIAIDDDPNIIFNAPEWIGTGQTYPAADTPSYILAARAALLAIPTANLLYLPHTKMSILDFLQAPLPAQPSVLVQEKAKKNFSMLEPNEDITCLRYRKIPPTEWIQALNTAFGQAWFDGAKSLVDWRYGKDSRLPLWIITYWTEMSIVHKKRRLWLKAHQWVTHMSGHHKTPCLLEADNVVEKMATLGWGATLRGVGRGLGVETLVPLLSDDWLDDDIINLAMHHLTERMHLFPTISKSTIIAPLSFSANLVAATNNLNVNTVSFRFLQHYTAIFKNGQRTILYFPAHINNNHWIVFCIDFIQKSLRYGDSLSHCSSKPTNMIRATQNWLKSEFGSPFRDEGDTLTHGVQTDSFSCGICVVNTLAHNLFGDQLFTHAKRFSLRMMLFVELAETQISLQSTDEPSQSKPPQNQATKDTLVVPDYSLLTPASRGVETIDDVPQGSVTPPESQLSRCPTPNTQTDEDIIMEPLIKPAPNTQTENEKRRRSSSAGQPNAPTKAIAKKPKRDVGGESCGPTGISRSATAEQKLKAAMRDGSLQINEAKQKNYEYTCQLHDWNAKFRYGDEGWQVQHSGCGKWYRQKAPYDTSRFVSHVRQCQAKGRATSITDWLKKAPTSQAVVKKPMKTNKPSNDIQLPCLGITPEVAPLLPDYLLRTPAQGGGARLPHKIAFEVYGITYAHLNNAQKKHVDTLLRHEQTWFNDRVLGRVYATDCQKTVAQSPGNKQMCTSCSLVLSSKNFKTALRKPLPAPENLIFLNKKYLNESLAHIYAKTKGLQALFEEKNPKHSVSVRYAIGVLQGKYKDSSVFTGMVEATVHAHERRERGVGLQNFTYTPSYEEFAHMCAITSPATYRLLSESFQLPTQRNLQLKRSQIPRFPTDISERSFVLAEEYIKKLNYQGPLGLSCDDTKLHPAFRTYWDAEKKCHLLIGGTDEPRVVADPSELEAILREAKDTKATKIRLWCLQIALPKMPPLIVAAKAIPNDLNAKQLTPLSLKLIVGLLERDIIVVSYACDGTQIERVVQQMIVDSAPYIATYIIHHPCPGRPDIVLKFPMFNGHPVIMIQDSKHALKTARNNLFTGARVLTLGNDVAIYSQAWDLAFAFNGTGPLYHRDVEKLDRQDDNAATRLFSANTLEYTARQYPDRIGFIVYLFIFGELVDAYQNRKIGHGERINMALRARFFLEIWQLFIKAAGYAENRHYISRESNDIMRILADGLLSLIIVYRDHMGGKCYPLLPWLHSSEVCEHVFAECRKLVKDFTYLDFLYMVPRLSLLIRTAVNFCHSADPRARASGYAHTYFDSKDCDLATLSKFPTDDEIIALTQSAYDEAHSLFSLLGVSPNDFLSPAPPVHQSATRLPGINSWFSEGQDPCDESHYASAPGASDILQTDDESEPESSSESDIEDSDATILQGLIEDEEKYGVRATQVDERMLSLTCAAIAVNVEECAKVRDFPGPSADEEAQQIEEDVLHISNALRATRLPQPNIDACVAHPADRSPSFYINLDFTRLVELRRMHETRRSAVSTRTITGSIPVAAASDGSEVIEKANKETIHQQIIRAMREVLRKQDADQVSGVAGLERLSRWKAGNGDVALTGNSMNAALAAGQRAVNVIKRRQRAFSPLPQLKELTDGLVGRSSPCHDLLRTGNYGIILVGQKLHVGRVLAIYSQGGGKAAGPHSWQSEVNSIGSVSYLAMQVYEYAFHHKFRAIHPQIAFLQAFTFTHLPSDQFLMRLHGSVSLSPDSRILDIGEASFAIYAGLRSRLPSLLVAVKSITEARRKSGKGIFDDTENL</sequence>
<evidence type="ECO:0000313" key="1">
    <source>
        <dbReference type="EMBL" id="KAH7905193.1"/>
    </source>
</evidence>
<organism evidence="1 2">
    <name type="scientific">Hygrophoropsis aurantiaca</name>
    <dbReference type="NCBI Taxonomy" id="72124"/>
    <lineage>
        <taxon>Eukaryota</taxon>
        <taxon>Fungi</taxon>
        <taxon>Dikarya</taxon>
        <taxon>Basidiomycota</taxon>
        <taxon>Agaricomycotina</taxon>
        <taxon>Agaricomycetes</taxon>
        <taxon>Agaricomycetidae</taxon>
        <taxon>Boletales</taxon>
        <taxon>Coniophorineae</taxon>
        <taxon>Hygrophoropsidaceae</taxon>
        <taxon>Hygrophoropsis</taxon>
    </lineage>
</organism>
<dbReference type="EMBL" id="MU268248">
    <property type="protein sequence ID" value="KAH7905193.1"/>
    <property type="molecule type" value="Genomic_DNA"/>
</dbReference>
<gene>
    <name evidence="1" type="ORF">BJ138DRAFT_1130617</name>
</gene>
<dbReference type="Proteomes" id="UP000790377">
    <property type="component" value="Unassembled WGS sequence"/>
</dbReference>
<reference evidence="1" key="1">
    <citation type="journal article" date="2021" name="New Phytol.">
        <title>Evolutionary innovations through gain and loss of genes in the ectomycorrhizal Boletales.</title>
        <authorList>
            <person name="Wu G."/>
            <person name="Miyauchi S."/>
            <person name="Morin E."/>
            <person name="Kuo A."/>
            <person name="Drula E."/>
            <person name="Varga T."/>
            <person name="Kohler A."/>
            <person name="Feng B."/>
            <person name="Cao Y."/>
            <person name="Lipzen A."/>
            <person name="Daum C."/>
            <person name="Hundley H."/>
            <person name="Pangilinan J."/>
            <person name="Johnson J."/>
            <person name="Barry K."/>
            <person name="LaButti K."/>
            <person name="Ng V."/>
            <person name="Ahrendt S."/>
            <person name="Min B."/>
            <person name="Choi I.G."/>
            <person name="Park H."/>
            <person name="Plett J.M."/>
            <person name="Magnuson J."/>
            <person name="Spatafora J.W."/>
            <person name="Nagy L.G."/>
            <person name="Henrissat B."/>
            <person name="Grigoriev I.V."/>
            <person name="Yang Z.L."/>
            <person name="Xu J."/>
            <person name="Martin F.M."/>
        </authorList>
    </citation>
    <scope>NUCLEOTIDE SEQUENCE</scope>
    <source>
        <strain evidence="1">ATCC 28755</strain>
    </source>
</reference>
<name>A0ACB7ZWS2_9AGAM</name>
<protein>
    <submittedName>
        <fullName evidence="1">Uncharacterized protein</fullName>
    </submittedName>
</protein>
<evidence type="ECO:0000313" key="2">
    <source>
        <dbReference type="Proteomes" id="UP000790377"/>
    </source>
</evidence>
<proteinExistence type="predicted"/>
<comment type="caution">
    <text evidence="1">The sequence shown here is derived from an EMBL/GenBank/DDBJ whole genome shotgun (WGS) entry which is preliminary data.</text>
</comment>
<accession>A0ACB7ZWS2</accession>